<accession>A0AAV7NNI6</accession>
<feature type="compositionally biased region" description="Basic and acidic residues" evidence="1">
    <location>
        <begin position="40"/>
        <end position="49"/>
    </location>
</feature>
<feature type="region of interest" description="Disordered" evidence="1">
    <location>
        <begin position="1"/>
        <end position="73"/>
    </location>
</feature>
<comment type="caution">
    <text evidence="2">The sequence shown here is derived from an EMBL/GenBank/DDBJ whole genome shotgun (WGS) entry which is preliminary data.</text>
</comment>
<protein>
    <submittedName>
        <fullName evidence="2">Uncharacterized protein</fullName>
    </submittedName>
</protein>
<dbReference type="Proteomes" id="UP001066276">
    <property type="component" value="Chromosome 8"/>
</dbReference>
<feature type="non-terminal residue" evidence="2">
    <location>
        <position position="73"/>
    </location>
</feature>
<feature type="non-terminal residue" evidence="2">
    <location>
        <position position="1"/>
    </location>
</feature>
<keyword evidence="3" id="KW-1185">Reference proteome</keyword>
<evidence type="ECO:0000313" key="2">
    <source>
        <dbReference type="EMBL" id="KAJ1117608.1"/>
    </source>
</evidence>
<feature type="compositionally biased region" description="Basic and acidic residues" evidence="1">
    <location>
        <begin position="64"/>
        <end position="73"/>
    </location>
</feature>
<gene>
    <name evidence="2" type="ORF">NDU88_005805</name>
</gene>
<evidence type="ECO:0000313" key="3">
    <source>
        <dbReference type="Proteomes" id="UP001066276"/>
    </source>
</evidence>
<proteinExistence type="predicted"/>
<organism evidence="2 3">
    <name type="scientific">Pleurodeles waltl</name>
    <name type="common">Iberian ribbed newt</name>
    <dbReference type="NCBI Taxonomy" id="8319"/>
    <lineage>
        <taxon>Eukaryota</taxon>
        <taxon>Metazoa</taxon>
        <taxon>Chordata</taxon>
        <taxon>Craniata</taxon>
        <taxon>Vertebrata</taxon>
        <taxon>Euteleostomi</taxon>
        <taxon>Amphibia</taxon>
        <taxon>Batrachia</taxon>
        <taxon>Caudata</taxon>
        <taxon>Salamandroidea</taxon>
        <taxon>Salamandridae</taxon>
        <taxon>Pleurodelinae</taxon>
        <taxon>Pleurodeles</taxon>
    </lineage>
</organism>
<sequence length="73" mass="8402">CTNGWEESEKRTTSEASGMWKDTGRQPLIANQRRTSSKQPKPEGEERKYNLMMGGFLLTKKKQGKESDRRSQP</sequence>
<dbReference type="EMBL" id="JANPWB010000012">
    <property type="protein sequence ID" value="KAJ1117608.1"/>
    <property type="molecule type" value="Genomic_DNA"/>
</dbReference>
<dbReference type="AlphaFoldDB" id="A0AAV7NNI6"/>
<name>A0AAV7NNI6_PLEWA</name>
<evidence type="ECO:0000256" key="1">
    <source>
        <dbReference type="SAM" id="MobiDB-lite"/>
    </source>
</evidence>
<reference evidence="2" key="1">
    <citation type="journal article" date="2022" name="bioRxiv">
        <title>Sequencing and chromosome-scale assembly of the giantPleurodeles waltlgenome.</title>
        <authorList>
            <person name="Brown T."/>
            <person name="Elewa A."/>
            <person name="Iarovenko S."/>
            <person name="Subramanian E."/>
            <person name="Araus A.J."/>
            <person name="Petzold A."/>
            <person name="Susuki M."/>
            <person name="Suzuki K.-i.T."/>
            <person name="Hayashi T."/>
            <person name="Toyoda A."/>
            <person name="Oliveira C."/>
            <person name="Osipova E."/>
            <person name="Leigh N.D."/>
            <person name="Simon A."/>
            <person name="Yun M.H."/>
        </authorList>
    </citation>
    <scope>NUCLEOTIDE SEQUENCE</scope>
    <source>
        <strain evidence="2">20211129_DDA</strain>
        <tissue evidence="2">Liver</tissue>
    </source>
</reference>